<protein>
    <recommendedName>
        <fullName evidence="1">RNase III domain-containing protein</fullName>
    </recommendedName>
</protein>
<name>A0AAN7T2R0_9EURO</name>
<dbReference type="Gene3D" id="1.10.1520.10">
    <property type="entry name" value="Ribonuclease III domain"/>
    <property type="match status" value="1"/>
</dbReference>
<dbReference type="AlphaFoldDB" id="A0AAN7T2R0"/>
<dbReference type="PANTHER" id="PTHR28160">
    <property type="entry name" value="54S RIBOSOMAL PROTEIN L15, MITOCHONDRIAL"/>
    <property type="match status" value="1"/>
</dbReference>
<dbReference type="Pfam" id="PF14622">
    <property type="entry name" value="Ribonucleas_3_3"/>
    <property type="match status" value="1"/>
</dbReference>
<dbReference type="InterPro" id="IPR036389">
    <property type="entry name" value="RNase_III_sf"/>
</dbReference>
<evidence type="ECO:0000313" key="2">
    <source>
        <dbReference type="EMBL" id="KAK5088265.1"/>
    </source>
</evidence>
<accession>A0AAN7T2R0</accession>
<gene>
    <name evidence="2" type="ORF">LTR05_002482</name>
</gene>
<keyword evidence="3" id="KW-1185">Reference proteome</keyword>
<dbReference type="GO" id="GO:0006396">
    <property type="term" value="P:RNA processing"/>
    <property type="evidence" value="ECO:0007669"/>
    <property type="project" value="InterPro"/>
</dbReference>
<feature type="domain" description="RNase III" evidence="1">
    <location>
        <begin position="42"/>
        <end position="191"/>
    </location>
</feature>
<organism evidence="2 3">
    <name type="scientific">Lithohypha guttulata</name>
    <dbReference type="NCBI Taxonomy" id="1690604"/>
    <lineage>
        <taxon>Eukaryota</taxon>
        <taxon>Fungi</taxon>
        <taxon>Dikarya</taxon>
        <taxon>Ascomycota</taxon>
        <taxon>Pezizomycotina</taxon>
        <taxon>Eurotiomycetes</taxon>
        <taxon>Chaetothyriomycetidae</taxon>
        <taxon>Chaetothyriales</taxon>
        <taxon>Trichomeriaceae</taxon>
        <taxon>Lithohypha</taxon>
    </lineage>
</organism>
<sequence length="211" mass="23366">MKAPVRTRPQRQKPFTVNSDPTNLDAMYTRFLGRTGPKMLSDETKWLAVTHKSFDHGRRGFNDRLSFLGRQILELQTSLAVLTAADVTNQVNNNVDPFGRLAFHHPATANVGVLNGGAKEFYMHHKQMSGVASRYGLPEVVRWQPKDVDNLPASGSDMVYTQALFAIIGALSLEQGNQVANRIVRERILQPIGLRSDMVGTTPAQPQLNAS</sequence>
<evidence type="ECO:0000259" key="1">
    <source>
        <dbReference type="Pfam" id="PF14622"/>
    </source>
</evidence>
<dbReference type="GO" id="GO:0005762">
    <property type="term" value="C:mitochondrial large ribosomal subunit"/>
    <property type="evidence" value="ECO:0007669"/>
    <property type="project" value="InterPro"/>
</dbReference>
<comment type="caution">
    <text evidence="2">The sequence shown here is derived from an EMBL/GenBank/DDBJ whole genome shotgun (WGS) entry which is preliminary data.</text>
</comment>
<dbReference type="InterPro" id="IPR000999">
    <property type="entry name" value="RNase_III_dom"/>
</dbReference>
<proteinExistence type="predicted"/>
<reference evidence="2 3" key="1">
    <citation type="submission" date="2023-08" db="EMBL/GenBank/DDBJ databases">
        <title>Black Yeasts Isolated from many extreme environments.</title>
        <authorList>
            <person name="Coleine C."/>
            <person name="Stajich J.E."/>
            <person name="Selbmann L."/>
        </authorList>
    </citation>
    <scope>NUCLEOTIDE SEQUENCE [LARGE SCALE GENOMIC DNA]</scope>
    <source>
        <strain evidence="2 3">CCFEE 5910</strain>
    </source>
</reference>
<dbReference type="EMBL" id="JAVRRJ010000002">
    <property type="protein sequence ID" value="KAK5088265.1"/>
    <property type="molecule type" value="Genomic_DNA"/>
</dbReference>
<dbReference type="GO" id="GO:0003735">
    <property type="term" value="F:structural constituent of ribosome"/>
    <property type="evidence" value="ECO:0007669"/>
    <property type="project" value="InterPro"/>
</dbReference>
<dbReference type="InterPro" id="IPR040030">
    <property type="entry name" value="Ribosomal_mL57"/>
</dbReference>
<dbReference type="GO" id="GO:0032543">
    <property type="term" value="P:mitochondrial translation"/>
    <property type="evidence" value="ECO:0007669"/>
    <property type="project" value="InterPro"/>
</dbReference>
<dbReference type="SUPFAM" id="SSF69065">
    <property type="entry name" value="RNase III domain-like"/>
    <property type="match status" value="1"/>
</dbReference>
<dbReference type="FunFam" id="1.10.1520.10:FF:000018">
    <property type="entry name" value="RNase III domain protein"/>
    <property type="match status" value="1"/>
</dbReference>
<dbReference type="GO" id="GO:0004525">
    <property type="term" value="F:ribonuclease III activity"/>
    <property type="evidence" value="ECO:0007669"/>
    <property type="project" value="InterPro"/>
</dbReference>
<dbReference type="Proteomes" id="UP001309876">
    <property type="component" value="Unassembled WGS sequence"/>
</dbReference>
<dbReference type="PANTHER" id="PTHR28160:SF1">
    <property type="entry name" value="LARGE RIBOSOMAL SUBUNIT PROTEIN ML57"/>
    <property type="match status" value="1"/>
</dbReference>
<evidence type="ECO:0000313" key="3">
    <source>
        <dbReference type="Proteomes" id="UP001309876"/>
    </source>
</evidence>